<dbReference type="Pfam" id="PF03960">
    <property type="entry name" value="ArsC"/>
    <property type="match status" value="1"/>
</dbReference>
<comment type="caution">
    <text evidence="3">The sequence shown here is derived from an EMBL/GenBank/DDBJ whole genome shotgun (WGS) entry which is preliminary data.</text>
</comment>
<protein>
    <submittedName>
        <fullName evidence="3">ArsC family reductase</fullName>
    </submittedName>
</protein>
<proteinExistence type="inferred from homology"/>
<dbReference type="Proteomes" id="UP000886100">
    <property type="component" value="Unassembled WGS sequence"/>
</dbReference>
<evidence type="ECO:0000256" key="1">
    <source>
        <dbReference type="ARBA" id="ARBA00007198"/>
    </source>
</evidence>
<dbReference type="PROSITE" id="PS51353">
    <property type="entry name" value="ARSC"/>
    <property type="match status" value="1"/>
</dbReference>
<comment type="similarity">
    <text evidence="1 2">Belongs to the ArsC family.</text>
</comment>
<evidence type="ECO:0000256" key="2">
    <source>
        <dbReference type="PROSITE-ProRule" id="PRU01282"/>
    </source>
</evidence>
<dbReference type="PANTHER" id="PTHR30041:SF8">
    <property type="entry name" value="PROTEIN YFFB"/>
    <property type="match status" value="1"/>
</dbReference>
<dbReference type="EMBL" id="DROM01000022">
    <property type="protein sequence ID" value="HHH12661.1"/>
    <property type="molecule type" value="Genomic_DNA"/>
</dbReference>
<dbReference type="CDD" id="cd03035">
    <property type="entry name" value="ArsC_Yffb"/>
    <property type="match status" value="1"/>
</dbReference>
<dbReference type="PANTHER" id="PTHR30041">
    <property type="entry name" value="ARSENATE REDUCTASE"/>
    <property type="match status" value="1"/>
</dbReference>
<dbReference type="NCBIfam" id="TIGR01617">
    <property type="entry name" value="arsC_related"/>
    <property type="match status" value="1"/>
</dbReference>
<accession>A0A7C5MVY9</accession>
<reference evidence="3" key="1">
    <citation type="journal article" date="2020" name="mSystems">
        <title>Genome- and Community-Level Interaction Insights into Carbon Utilization and Element Cycling Functions of Hydrothermarchaeota in Hydrothermal Sediment.</title>
        <authorList>
            <person name="Zhou Z."/>
            <person name="Liu Y."/>
            <person name="Xu W."/>
            <person name="Pan J."/>
            <person name="Luo Z.H."/>
            <person name="Li M."/>
        </authorList>
    </citation>
    <scope>NUCLEOTIDE SEQUENCE [LARGE SCALE GENOMIC DNA]</scope>
    <source>
        <strain evidence="3">HyVt-535</strain>
    </source>
</reference>
<evidence type="ECO:0000313" key="3">
    <source>
        <dbReference type="EMBL" id="HHH12661.1"/>
    </source>
</evidence>
<dbReference type="AlphaFoldDB" id="A0A7C5MVY9"/>
<dbReference type="Gene3D" id="3.40.30.10">
    <property type="entry name" value="Glutaredoxin"/>
    <property type="match status" value="1"/>
</dbReference>
<dbReference type="SUPFAM" id="SSF52833">
    <property type="entry name" value="Thioredoxin-like"/>
    <property type="match status" value="1"/>
</dbReference>
<gene>
    <name evidence="3" type="ORF">ENJ98_00330</name>
</gene>
<dbReference type="InterPro" id="IPR036249">
    <property type="entry name" value="Thioredoxin-like_sf"/>
</dbReference>
<name>A0A7C5MVY9_9GAMM</name>
<dbReference type="NCBIfam" id="NF008107">
    <property type="entry name" value="PRK10853.1"/>
    <property type="match status" value="1"/>
</dbReference>
<dbReference type="InterPro" id="IPR006504">
    <property type="entry name" value="Tscrpt_reg_Spx/MgsR"/>
</dbReference>
<sequence>MDLYGIPNCDTMKKARRWLDEHGIEYRFHDFKKEGIDEERLRDWVGKAGWETLLNRRGMMWRRLPQEIRDHINEQSALRIMLDTPSIIKRPVLVTDDRMLVGFSEETYKELLRQQ</sequence>
<dbReference type="InterPro" id="IPR006660">
    <property type="entry name" value="Arsenate_reductase-like"/>
</dbReference>
<organism evidence="3">
    <name type="scientific">Thiolapillus brandeum</name>
    <dbReference type="NCBI Taxonomy" id="1076588"/>
    <lineage>
        <taxon>Bacteria</taxon>
        <taxon>Pseudomonadati</taxon>
        <taxon>Pseudomonadota</taxon>
        <taxon>Gammaproteobacteria</taxon>
        <taxon>Chromatiales</taxon>
        <taxon>Sedimenticolaceae</taxon>
        <taxon>Thiolapillus</taxon>
    </lineage>
</organism>